<dbReference type="InterPro" id="IPR036412">
    <property type="entry name" value="HAD-like_sf"/>
</dbReference>
<dbReference type="VEuPathDB" id="FungiDB:BD410DRAFT_781431"/>
<dbReference type="PANTHER" id="PTHR35134:SF2">
    <property type="entry name" value="NUCLEOTIDASE YQFW-RELATED"/>
    <property type="match status" value="1"/>
</dbReference>
<protein>
    <recommendedName>
        <fullName evidence="3">HAD-like protein</fullName>
    </recommendedName>
</protein>
<organism evidence="1 2">
    <name type="scientific">Rickenella mellea</name>
    <dbReference type="NCBI Taxonomy" id="50990"/>
    <lineage>
        <taxon>Eukaryota</taxon>
        <taxon>Fungi</taxon>
        <taxon>Dikarya</taxon>
        <taxon>Basidiomycota</taxon>
        <taxon>Agaricomycotina</taxon>
        <taxon>Agaricomycetes</taxon>
        <taxon>Hymenochaetales</taxon>
        <taxon>Rickenellaceae</taxon>
        <taxon>Rickenella</taxon>
    </lineage>
</organism>
<dbReference type="STRING" id="50990.A0A4Y7QP70"/>
<keyword evidence="2" id="KW-1185">Reference proteome</keyword>
<name>A0A4Y7QP70_9AGAM</name>
<dbReference type="EMBL" id="ML170157">
    <property type="protein sequence ID" value="TDL28872.1"/>
    <property type="molecule type" value="Genomic_DNA"/>
</dbReference>
<evidence type="ECO:0000313" key="1">
    <source>
        <dbReference type="EMBL" id="TDL28872.1"/>
    </source>
</evidence>
<dbReference type="SUPFAM" id="SSF56784">
    <property type="entry name" value="HAD-like"/>
    <property type="match status" value="1"/>
</dbReference>
<gene>
    <name evidence="1" type="ORF">BD410DRAFT_781431</name>
</gene>
<dbReference type="AlphaFoldDB" id="A0A4Y7QP70"/>
<dbReference type="InterPro" id="IPR023214">
    <property type="entry name" value="HAD_sf"/>
</dbReference>
<evidence type="ECO:0008006" key="3">
    <source>
        <dbReference type="Google" id="ProtNLM"/>
    </source>
</evidence>
<dbReference type="Proteomes" id="UP000294933">
    <property type="component" value="Unassembled WGS sequence"/>
</dbReference>
<evidence type="ECO:0000313" key="2">
    <source>
        <dbReference type="Proteomes" id="UP000294933"/>
    </source>
</evidence>
<reference evidence="1 2" key="1">
    <citation type="submission" date="2018-06" db="EMBL/GenBank/DDBJ databases">
        <title>A transcriptomic atlas of mushroom development highlights an independent origin of complex multicellularity.</title>
        <authorList>
            <consortium name="DOE Joint Genome Institute"/>
            <person name="Krizsan K."/>
            <person name="Almasi E."/>
            <person name="Merenyi Z."/>
            <person name="Sahu N."/>
            <person name="Viragh M."/>
            <person name="Koszo T."/>
            <person name="Mondo S."/>
            <person name="Kiss B."/>
            <person name="Balint B."/>
            <person name="Kues U."/>
            <person name="Barry K."/>
            <person name="Hegedus J.C."/>
            <person name="Henrissat B."/>
            <person name="Johnson J."/>
            <person name="Lipzen A."/>
            <person name="Ohm R."/>
            <person name="Nagy I."/>
            <person name="Pangilinan J."/>
            <person name="Yan J."/>
            <person name="Xiong Y."/>
            <person name="Grigoriev I.V."/>
            <person name="Hibbett D.S."/>
            <person name="Nagy L.G."/>
        </authorList>
    </citation>
    <scope>NUCLEOTIDE SEQUENCE [LARGE SCALE GENOMIC DNA]</scope>
    <source>
        <strain evidence="1 2">SZMC22713</strain>
    </source>
</reference>
<accession>A0A4Y7QP70</accession>
<dbReference type="PANTHER" id="PTHR35134">
    <property type="entry name" value="NUCLEOTIDASE YQFW-RELATED"/>
    <property type="match status" value="1"/>
</dbReference>
<dbReference type="Gene3D" id="3.40.50.1000">
    <property type="entry name" value="HAD superfamily/HAD-like"/>
    <property type="match status" value="1"/>
</dbReference>
<dbReference type="OrthoDB" id="10248475at2759"/>
<dbReference type="InterPro" id="IPR052419">
    <property type="entry name" value="5_3-deoxyribonucleotidase-like"/>
</dbReference>
<proteinExistence type="predicted"/>
<sequence length="295" mass="34207">MFGCLPTEMIPRRLRRFMRTRSVAEPSRVIAVDLDDVLAQTNRAVAEWHNETHGTSMTLDDFHYYHYYKNPGWGTKKDTSEKVKEFYRTNIMKPIPVPGALEGVQELRRMGYTLVIVTARHEDEKPMTLDWVNKYFPDIFDDVKFTGAFREEVKEKGSLSDESEKDKEVGVDVRREDGKGMKTSQNGVKKDIKLSKAEVCAALNAPLLIDDSAENAIACARATPPMRVLLFGEYAWNERESKEWASNELSYETKLEMMGGKEWWKEEKVVLPKGVARVKDWDDVIHWVRQHWETR</sequence>